<dbReference type="PANTHER" id="PTHR43632">
    <property type="entry name" value="PERMEASE COMPONENT OF TUNGSTATE ABC TRANSPORTER"/>
    <property type="match status" value="1"/>
</dbReference>
<dbReference type="SUPFAM" id="SSF161098">
    <property type="entry name" value="MetI-like"/>
    <property type="match status" value="1"/>
</dbReference>
<evidence type="ECO:0000256" key="2">
    <source>
        <dbReference type="ARBA" id="ARBA00022692"/>
    </source>
</evidence>
<keyword evidence="2 5" id="KW-0812">Transmembrane</keyword>
<dbReference type="InterPro" id="IPR035906">
    <property type="entry name" value="MetI-like_sf"/>
</dbReference>
<feature type="transmembrane region" description="Helical" evidence="5">
    <location>
        <begin position="61"/>
        <end position="84"/>
    </location>
</feature>
<dbReference type="NCBIfam" id="NF038017">
    <property type="entry name" value="ABC_perm1"/>
    <property type="match status" value="1"/>
</dbReference>
<name>A0A7D5NGS6_9PROT</name>
<evidence type="ECO:0000256" key="4">
    <source>
        <dbReference type="ARBA" id="ARBA00023136"/>
    </source>
</evidence>
<dbReference type="GO" id="GO:0055085">
    <property type="term" value="P:transmembrane transport"/>
    <property type="evidence" value="ECO:0007669"/>
    <property type="project" value="InterPro"/>
</dbReference>
<dbReference type="RefSeq" id="WP_034948150.1">
    <property type="nucleotide sequence ID" value="NZ_JDST02000035.1"/>
</dbReference>
<dbReference type="CDD" id="cd06261">
    <property type="entry name" value="TM_PBP2"/>
    <property type="match status" value="1"/>
</dbReference>
<evidence type="ECO:0000259" key="6">
    <source>
        <dbReference type="PROSITE" id="PS50928"/>
    </source>
</evidence>
<feature type="transmembrane region" description="Helical" evidence="5">
    <location>
        <begin position="203"/>
        <end position="224"/>
    </location>
</feature>
<feature type="transmembrane region" description="Helical" evidence="5">
    <location>
        <begin position="96"/>
        <end position="122"/>
    </location>
</feature>
<dbReference type="Gene3D" id="1.10.3720.10">
    <property type="entry name" value="MetI-like"/>
    <property type="match status" value="1"/>
</dbReference>
<reference evidence="7 8" key="1">
    <citation type="journal article" date="2019" name="Microbiome">
        <title>Annotated bacterial chromosomes from frame-shift-corrected long-read metagenomic data.</title>
        <authorList>
            <person name="Arumugam K."/>
            <person name="Bagci C."/>
            <person name="Bessarab I."/>
            <person name="Beier S."/>
            <person name="Buchfink B."/>
            <person name="Gorska A."/>
            <person name="Qiu G."/>
            <person name="Huson D.H."/>
            <person name="Williams R.B.H."/>
        </authorList>
    </citation>
    <scope>NUCLEOTIDE SEQUENCE [LARGE SCALE GENOMIC DNA]</scope>
    <source>
        <strain evidence="7">SSA1</strain>
    </source>
</reference>
<sequence>MGLLDASEAALRLLFSGDPELWLIVGVSLSVTLRAMLIAMPLGIGIGYLLATLEFPGRRPLIVLTQGLLASPTVVVGLILYLLLSRQGVLGQLQLLFTQTAMVIGQILIALPVLIAFSLSAIQGADPRARETAVGLGASAPRIAWTMLVEVRFALMAAVCSAFGRVVSEIGCSLMVGGNIAGVTRNIPTAIALETSKGEFAQGIALGIVLLVVALGINSAFAFFQGESRR</sequence>
<evidence type="ECO:0000313" key="8">
    <source>
        <dbReference type="Proteomes" id="UP000509684"/>
    </source>
</evidence>
<dbReference type="KEGG" id="acog:HWD57_13690"/>
<feature type="domain" description="ABC transmembrane type-1" evidence="6">
    <location>
        <begin position="25"/>
        <end position="221"/>
    </location>
</feature>
<keyword evidence="4 5" id="KW-0472">Membrane</keyword>
<gene>
    <name evidence="7" type="ORF">HWD57_13690</name>
</gene>
<dbReference type="PANTHER" id="PTHR43632:SF1">
    <property type="entry name" value="PERMEASE COMPONENT OF TUNGSTATE ABC TRANSPORTER"/>
    <property type="match status" value="1"/>
</dbReference>
<accession>A0A7D5NGS6</accession>
<evidence type="ECO:0000256" key="5">
    <source>
        <dbReference type="SAM" id="Phobius"/>
    </source>
</evidence>
<dbReference type="EMBL" id="CP058708">
    <property type="protein sequence ID" value="QLH52571.1"/>
    <property type="molecule type" value="Genomic_DNA"/>
</dbReference>
<proteinExistence type="predicted"/>
<dbReference type="AlphaFoldDB" id="A0A7D5NGS6"/>
<dbReference type="GO" id="GO:0005886">
    <property type="term" value="C:plasma membrane"/>
    <property type="evidence" value="ECO:0007669"/>
    <property type="project" value="UniProtKB-SubCell"/>
</dbReference>
<evidence type="ECO:0000313" key="7">
    <source>
        <dbReference type="EMBL" id="QLH52571.1"/>
    </source>
</evidence>
<comment type="subcellular location">
    <subcellularLocation>
        <location evidence="1">Cell membrane</location>
        <topology evidence="1">Multi-pass membrane protein</topology>
    </subcellularLocation>
</comment>
<protein>
    <submittedName>
        <fullName evidence="7">ABC transporter permease</fullName>
    </submittedName>
</protein>
<evidence type="ECO:0000256" key="1">
    <source>
        <dbReference type="ARBA" id="ARBA00004651"/>
    </source>
</evidence>
<dbReference type="PROSITE" id="PS50928">
    <property type="entry name" value="ABC_TM1"/>
    <property type="match status" value="1"/>
</dbReference>
<evidence type="ECO:0000256" key="3">
    <source>
        <dbReference type="ARBA" id="ARBA00022989"/>
    </source>
</evidence>
<dbReference type="InterPro" id="IPR049783">
    <property type="entry name" value="ABC_perm_TupB-like"/>
</dbReference>
<organism evidence="7 8">
    <name type="scientific">Candidatus Accumulibacter cognatus</name>
    <dbReference type="NCBI Taxonomy" id="2954383"/>
    <lineage>
        <taxon>Bacteria</taxon>
        <taxon>Pseudomonadati</taxon>
        <taxon>Pseudomonadota</taxon>
        <taxon>Betaproteobacteria</taxon>
        <taxon>Candidatus Accumulibacter</taxon>
    </lineage>
</organism>
<keyword evidence="3 5" id="KW-1133">Transmembrane helix</keyword>
<dbReference type="Proteomes" id="UP000509684">
    <property type="component" value="Chromosome"/>
</dbReference>
<feature type="transmembrane region" description="Helical" evidence="5">
    <location>
        <begin position="21"/>
        <end position="49"/>
    </location>
</feature>
<dbReference type="InterPro" id="IPR000515">
    <property type="entry name" value="MetI-like"/>
</dbReference>